<comment type="caution">
    <text evidence="1">The sequence shown here is derived from an EMBL/GenBank/DDBJ whole genome shotgun (WGS) entry which is preliminary data.</text>
</comment>
<name>A0ACB1AWN2_MELEN</name>
<keyword evidence="2" id="KW-1185">Reference proteome</keyword>
<protein>
    <submittedName>
        <fullName evidence="1">Uncharacterized protein</fullName>
    </submittedName>
</protein>
<proteinExistence type="predicted"/>
<dbReference type="Proteomes" id="UP001497535">
    <property type="component" value="Unassembled WGS sequence"/>
</dbReference>
<evidence type="ECO:0000313" key="1">
    <source>
        <dbReference type="EMBL" id="CAK5105329.1"/>
    </source>
</evidence>
<dbReference type="EMBL" id="CAVMJV010000120">
    <property type="protein sequence ID" value="CAK5105329.1"/>
    <property type="molecule type" value="Genomic_DNA"/>
</dbReference>
<organism evidence="1 2">
    <name type="scientific">Meloidogyne enterolobii</name>
    <name type="common">Root-knot nematode worm</name>
    <name type="synonym">Meloidogyne mayaguensis</name>
    <dbReference type="NCBI Taxonomy" id="390850"/>
    <lineage>
        <taxon>Eukaryota</taxon>
        <taxon>Metazoa</taxon>
        <taxon>Ecdysozoa</taxon>
        <taxon>Nematoda</taxon>
        <taxon>Chromadorea</taxon>
        <taxon>Rhabditida</taxon>
        <taxon>Tylenchina</taxon>
        <taxon>Tylenchomorpha</taxon>
        <taxon>Tylenchoidea</taxon>
        <taxon>Meloidogynidae</taxon>
        <taxon>Meloidogyninae</taxon>
        <taxon>Meloidogyne</taxon>
    </lineage>
</organism>
<accession>A0ACB1AWN2</accession>
<reference evidence="1" key="1">
    <citation type="submission" date="2023-11" db="EMBL/GenBank/DDBJ databases">
        <authorList>
            <person name="Poullet M."/>
        </authorList>
    </citation>
    <scope>NUCLEOTIDE SEQUENCE</scope>
    <source>
        <strain evidence="1">E1834</strain>
    </source>
</reference>
<gene>
    <name evidence="1" type="ORF">MENTE1834_LOCUS43209</name>
</gene>
<sequence>MPLVEKKSWARFIKIFFGSDSGSKKGVTCDIPGSGVSFYLKLILNPKKFFSQGKPFPSNFKHIAQTIMKRLFRVYSHVYHQHFNLIEQLAAVAHLNTSFKHFILFANEFELIDKKQQEPLAELIEKLALNKSK</sequence>
<evidence type="ECO:0000313" key="2">
    <source>
        <dbReference type="Proteomes" id="UP001497535"/>
    </source>
</evidence>